<protein>
    <submittedName>
        <fullName evidence="1">Uncharacterized protein</fullName>
    </submittedName>
</protein>
<dbReference type="Proteomes" id="UP000017127">
    <property type="component" value="Unassembled WGS sequence"/>
</dbReference>
<dbReference type="AlphaFoldDB" id="U7QA15"/>
<comment type="caution">
    <text evidence="1">The sequence shown here is derived from an EMBL/GenBank/DDBJ whole genome shotgun (WGS) entry which is preliminary data.</text>
</comment>
<dbReference type="RefSeq" id="WP_023069982.1">
    <property type="nucleotide sequence ID" value="NZ_AUZM01000325.1"/>
</dbReference>
<gene>
    <name evidence="1" type="ORF">M595_6451</name>
</gene>
<accession>U7QA15</accession>
<evidence type="ECO:0000313" key="2">
    <source>
        <dbReference type="Proteomes" id="UP000017127"/>
    </source>
</evidence>
<name>U7QA15_9CYAN</name>
<dbReference type="EMBL" id="AUZM01000325">
    <property type="protein sequence ID" value="ERT03611.1"/>
    <property type="molecule type" value="Genomic_DNA"/>
</dbReference>
<evidence type="ECO:0000313" key="1">
    <source>
        <dbReference type="EMBL" id="ERT03611.1"/>
    </source>
</evidence>
<keyword evidence="2" id="KW-1185">Reference proteome</keyword>
<organism evidence="1 2">
    <name type="scientific">Lyngbya aestuarii BL J</name>
    <dbReference type="NCBI Taxonomy" id="1348334"/>
    <lineage>
        <taxon>Bacteria</taxon>
        <taxon>Bacillati</taxon>
        <taxon>Cyanobacteriota</taxon>
        <taxon>Cyanophyceae</taxon>
        <taxon>Oscillatoriophycideae</taxon>
        <taxon>Oscillatoriales</taxon>
        <taxon>Microcoleaceae</taxon>
        <taxon>Lyngbya</taxon>
    </lineage>
</organism>
<reference evidence="1 2" key="1">
    <citation type="journal article" date="2013" name="Front. Microbiol.">
        <title>Comparative genomic analyses of the cyanobacterium, Lyngbya aestuarii BL J, a powerful hydrogen producer.</title>
        <authorList>
            <person name="Kothari A."/>
            <person name="Vaughn M."/>
            <person name="Garcia-Pichel F."/>
        </authorList>
    </citation>
    <scope>NUCLEOTIDE SEQUENCE [LARGE SCALE GENOMIC DNA]</scope>
    <source>
        <strain evidence="1 2">BL J</strain>
    </source>
</reference>
<sequence>MYLDPSWAEKSQEKVKEDALIWWENRGNDKRDYKNGLAFIVPNLAQMDKARKGARTALAIASLVAQKKKYKFSAEDGEELGTKEKEANSEVEAALRRLYEYIILPVFNPNIQPPNKLEIIDLHSQINTSHKLQERVFEALKNHVFDSLTPNKLLRISRLDGEEKDYIQAEELVSYFFRFPNYPKL</sequence>
<proteinExistence type="predicted"/>
<feature type="non-terminal residue" evidence="1">
    <location>
        <position position="185"/>
    </location>
</feature>
<dbReference type="OrthoDB" id="9757917at2"/>